<dbReference type="EMBL" id="JAAGRR010000149">
    <property type="protein sequence ID" value="NDY43311.1"/>
    <property type="molecule type" value="Genomic_DNA"/>
</dbReference>
<dbReference type="AlphaFoldDB" id="A0A6N9TPW0"/>
<organism evidence="2 3">
    <name type="scientific">Dissulfurirhabdus thermomarina</name>
    <dbReference type="NCBI Taxonomy" id="1765737"/>
    <lineage>
        <taxon>Bacteria</taxon>
        <taxon>Deltaproteobacteria</taxon>
        <taxon>Dissulfurirhabdaceae</taxon>
        <taxon>Dissulfurirhabdus</taxon>
    </lineage>
</organism>
<feature type="domain" description="RHS protein conserved region" evidence="1">
    <location>
        <begin position="24"/>
        <end position="54"/>
    </location>
</feature>
<gene>
    <name evidence="2" type="ORF">G3N55_10720</name>
</gene>
<dbReference type="Proteomes" id="UP000469346">
    <property type="component" value="Unassembled WGS sequence"/>
</dbReference>
<dbReference type="PANTHER" id="PTHR32305">
    <property type="match status" value="1"/>
</dbReference>
<dbReference type="Gene3D" id="2.180.10.10">
    <property type="entry name" value="RHS repeat-associated core"/>
    <property type="match status" value="1"/>
</dbReference>
<sequence>MTTWYLFVPGSFEPLALEQEGRAYFYHLDGLGTPLALTDAEGRQAVRYDYAAFGARRRHGGRVRQALVFPGQYLDEETGLHYNWHRYYDPAAGRYLTPDPIGLAGGINRYAYVQNDPLRFIDPLGLAYFAKRPLSGMSWMGPGSCNSIDDFFNTEISHEQLFFEDGKSPSNIGFFDDGTLKSEPNPTGYRCRSGKYNDCIMRKAFANVGPLPSYCLIGRNCQTWAERVREEYARLAQDPQVQKECQECKQ</sequence>
<protein>
    <recommendedName>
        <fullName evidence="1">RHS protein conserved region domain-containing protein</fullName>
    </recommendedName>
</protein>
<dbReference type="NCBIfam" id="TIGR03696">
    <property type="entry name" value="Rhs_assc_core"/>
    <property type="match status" value="1"/>
</dbReference>
<reference evidence="2 3" key="1">
    <citation type="submission" date="2020-02" db="EMBL/GenBank/DDBJ databases">
        <title>Comparative genomics of sulfur disproportionating microorganisms.</title>
        <authorList>
            <person name="Ward L.M."/>
            <person name="Bertran E."/>
            <person name="Johnston D.T."/>
        </authorList>
    </citation>
    <scope>NUCLEOTIDE SEQUENCE [LARGE SCALE GENOMIC DNA]</scope>
    <source>
        <strain evidence="2 3">DSM 100025</strain>
    </source>
</reference>
<evidence type="ECO:0000313" key="3">
    <source>
        <dbReference type="Proteomes" id="UP000469346"/>
    </source>
</evidence>
<comment type="caution">
    <text evidence="2">The sequence shown here is derived from an EMBL/GenBank/DDBJ whole genome shotgun (WGS) entry which is preliminary data.</text>
</comment>
<accession>A0A6N9TPW0</accession>
<dbReference type="InterPro" id="IPR001826">
    <property type="entry name" value="RHS"/>
</dbReference>
<dbReference type="Pfam" id="PF03527">
    <property type="entry name" value="RHS"/>
    <property type="match status" value="1"/>
</dbReference>
<dbReference type="PRINTS" id="PR00394">
    <property type="entry name" value="RHSPROTEIN"/>
</dbReference>
<dbReference type="InterPro" id="IPR022385">
    <property type="entry name" value="Rhs_assc_core"/>
</dbReference>
<keyword evidence="3" id="KW-1185">Reference proteome</keyword>
<evidence type="ECO:0000313" key="2">
    <source>
        <dbReference type="EMBL" id="NDY43311.1"/>
    </source>
</evidence>
<proteinExistence type="predicted"/>
<evidence type="ECO:0000259" key="1">
    <source>
        <dbReference type="Pfam" id="PF03527"/>
    </source>
</evidence>
<dbReference type="InterPro" id="IPR050708">
    <property type="entry name" value="T6SS_VgrG/RHS"/>
</dbReference>
<name>A0A6N9TPW0_DISTH</name>
<dbReference type="PANTHER" id="PTHR32305:SF15">
    <property type="entry name" value="PROTEIN RHSA-RELATED"/>
    <property type="match status" value="1"/>
</dbReference>